<dbReference type="PANTHER" id="PTHR21576:SF45">
    <property type="entry name" value="TRANSPORTER MCH1-RELATED"/>
    <property type="match status" value="1"/>
</dbReference>
<dbReference type="SUPFAM" id="SSF103473">
    <property type="entry name" value="MFS general substrate transporter"/>
    <property type="match status" value="1"/>
</dbReference>
<feature type="transmembrane region" description="Helical" evidence="9">
    <location>
        <begin position="84"/>
        <end position="108"/>
    </location>
</feature>
<evidence type="ECO:0000256" key="6">
    <source>
        <dbReference type="ARBA" id="ARBA00022989"/>
    </source>
</evidence>
<dbReference type="AlphaFoldDB" id="A0A9P7BFY9"/>
<comment type="subcellular location">
    <subcellularLocation>
        <location evidence="1">Vacuole membrane</location>
        <topology evidence="1">Multi-pass membrane protein</topology>
    </subcellularLocation>
</comment>
<feature type="transmembrane region" description="Helical" evidence="9">
    <location>
        <begin position="20"/>
        <end position="43"/>
    </location>
</feature>
<feature type="transmembrane region" description="Helical" evidence="9">
    <location>
        <begin position="114"/>
        <end position="135"/>
    </location>
</feature>
<evidence type="ECO:0000256" key="5">
    <source>
        <dbReference type="ARBA" id="ARBA00022692"/>
    </source>
</evidence>
<evidence type="ECO:0000313" key="10">
    <source>
        <dbReference type="EMBL" id="KAG0688625.1"/>
    </source>
</evidence>
<dbReference type="Proteomes" id="UP000697127">
    <property type="component" value="Unassembled WGS sequence"/>
</dbReference>
<feature type="transmembrane region" description="Helical" evidence="9">
    <location>
        <begin position="382"/>
        <end position="399"/>
    </location>
</feature>
<feature type="transmembrane region" description="Helical" evidence="9">
    <location>
        <begin position="156"/>
        <end position="174"/>
    </location>
</feature>
<evidence type="ECO:0000256" key="9">
    <source>
        <dbReference type="SAM" id="Phobius"/>
    </source>
</evidence>
<reference evidence="10" key="1">
    <citation type="submission" date="2020-11" db="EMBL/GenBank/DDBJ databases">
        <title>Kefir isolates.</title>
        <authorList>
            <person name="Marcisauskas S."/>
            <person name="Kim Y."/>
            <person name="Blasche S."/>
        </authorList>
    </citation>
    <scope>NUCLEOTIDE SEQUENCE</scope>
    <source>
        <strain evidence="10">Olga-1</strain>
    </source>
</reference>
<dbReference type="OrthoDB" id="199930at2759"/>
<comment type="similarity">
    <text evidence="2">Belongs to the major facilitator superfamily.</text>
</comment>
<evidence type="ECO:0000256" key="4">
    <source>
        <dbReference type="ARBA" id="ARBA00022554"/>
    </source>
</evidence>
<evidence type="ECO:0000256" key="8">
    <source>
        <dbReference type="ARBA" id="ARBA00039330"/>
    </source>
</evidence>
<dbReference type="EMBL" id="PUHW01000136">
    <property type="protein sequence ID" value="KAG0688625.1"/>
    <property type="molecule type" value="Genomic_DNA"/>
</dbReference>
<gene>
    <name evidence="10" type="primary">MCH1_1</name>
    <name evidence="10" type="ORF">C6P40_000734</name>
</gene>
<protein>
    <recommendedName>
        <fullName evidence="8">Probable transporter MCH1</fullName>
    </recommendedName>
</protein>
<evidence type="ECO:0000256" key="1">
    <source>
        <dbReference type="ARBA" id="ARBA00004128"/>
    </source>
</evidence>
<accession>A0A9P7BFY9</accession>
<evidence type="ECO:0000256" key="7">
    <source>
        <dbReference type="ARBA" id="ARBA00023136"/>
    </source>
</evidence>
<feature type="transmembrane region" description="Helical" evidence="9">
    <location>
        <begin position="186"/>
        <end position="206"/>
    </location>
</feature>
<dbReference type="Gene3D" id="1.20.1250.20">
    <property type="entry name" value="MFS general substrate transporter like domains"/>
    <property type="match status" value="1"/>
</dbReference>
<proteinExistence type="inferred from homology"/>
<sequence>MFRNQLKPFYKKYGAFNIYLLAFLLSVTSCLSLGILTLFSIFADPLQKILNYSQSTINTTIIFQVLGLNLFTPLSGYIADAKGIWILSIISLFGYFISFNLIILIIRNNLNHKFIYLSFFLMGCSHISFLFSCLLNSAKSLGRYYRTLSISTPNMMVAFSAYIQIQILATYFIPIDDSLNSIKENFINILYFFLLILMISCLFSFFGCKLTDWTEYYEFDYEESQTTVFEDFLSFETSPLLRGAATVLRSPQTSIIGSPRSWYVDEESSIINLEDELSMLSSSTHLNSNSNLNLNSNLSPYKQKVNSFLFDPLMYPLMFSCLISIGSTEFFIANLNAILNNLNLSKKLDENLQLLSISSTVTRCIIMLFTDWFCTKFKISRITIFTICVIICGISHIYLSSIPINSINFSIVIIINSILNSSVFTLFPAILASIYGIEILGTTWGICSSSSIFGNMFLNLMYSMDFSSNCVTNLSKDLVICSTLTFFTSGSILVFFGIIVFWLRKKYLNRANSFF</sequence>
<comment type="caution">
    <text evidence="10">The sequence shown here is derived from an EMBL/GenBank/DDBJ whole genome shotgun (WGS) entry which is preliminary data.</text>
</comment>
<evidence type="ECO:0000256" key="3">
    <source>
        <dbReference type="ARBA" id="ARBA00022448"/>
    </source>
</evidence>
<feature type="transmembrane region" description="Helical" evidence="9">
    <location>
        <begin position="55"/>
        <end position="72"/>
    </location>
</feature>
<feature type="transmembrane region" description="Helical" evidence="9">
    <location>
        <begin position="444"/>
        <end position="464"/>
    </location>
</feature>
<dbReference type="InterPro" id="IPR036259">
    <property type="entry name" value="MFS_trans_sf"/>
</dbReference>
<keyword evidence="5 9" id="KW-0812">Transmembrane</keyword>
<keyword evidence="6 9" id="KW-1133">Transmembrane helix</keyword>
<keyword evidence="11" id="KW-1185">Reference proteome</keyword>
<feature type="transmembrane region" description="Helical" evidence="9">
    <location>
        <begin position="411"/>
        <end position="437"/>
    </location>
</feature>
<evidence type="ECO:0000256" key="2">
    <source>
        <dbReference type="ARBA" id="ARBA00008335"/>
    </source>
</evidence>
<evidence type="ECO:0000313" key="11">
    <source>
        <dbReference type="Proteomes" id="UP000697127"/>
    </source>
</evidence>
<dbReference type="PROSITE" id="PS51257">
    <property type="entry name" value="PROKAR_LIPOPROTEIN"/>
    <property type="match status" value="1"/>
</dbReference>
<organism evidence="10 11">
    <name type="scientific">Pichia californica</name>
    <dbReference type="NCBI Taxonomy" id="460514"/>
    <lineage>
        <taxon>Eukaryota</taxon>
        <taxon>Fungi</taxon>
        <taxon>Dikarya</taxon>
        <taxon>Ascomycota</taxon>
        <taxon>Saccharomycotina</taxon>
        <taxon>Pichiomycetes</taxon>
        <taxon>Pichiales</taxon>
        <taxon>Pichiaceae</taxon>
        <taxon>Pichia</taxon>
    </lineage>
</organism>
<dbReference type="GO" id="GO:0000329">
    <property type="term" value="C:fungal-type vacuole membrane"/>
    <property type="evidence" value="ECO:0007669"/>
    <property type="project" value="TreeGrafter"/>
</dbReference>
<keyword evidence="3" id="KW-0813">Transport</keyword>
<keyword evidence="7 9" id="KW-0472">Membrane</keyword>
<dbReference type="PANTHER" id="PTHR21576">
    <property type="entry name" value="UNCHARACTERIZED NODULIN-LIKE PROTEIN"/>
    <property type="match status" value="1"/>
</dbReference>
<feature type="transmembrane region" description="Helical" evidence="9">
    <location>
        <begin position="484"/>
        <end position="503"/>
    </location>
</feature>
<keyword evidence="4" id="KW-0926">Vacuole</keyword>
<name>A0A9P7BFY9_9ASCO</name>